<dbReference type="SUPFAM" id="SSF89550">
    <property type="entry name" value="PHP domain-like"/>
    <property type="match status" value="1"/>
</dbReference>
<proteinExistence type="predicted"/>
<evidence type="ECO:0000259" key="1">
    <source>
        <dbReference type="Pfam" id="PF02811"/>
    </source>
</evidence>
<dbReference type="AlphaFoldDB" id="A0A2M8PYX1"/>
<sequence>MSLLYEYSGNLHVHTPYSDGEAYHAEIAQAALLAGLDFIIVTDHNVLVQGVEGYYSSGDSADRRHVLLLTGEEIHDRMRLPQVNHLLVYGTGRELAACAADPQALINAVNAANGLCFLAHPHDTPLERFSEPAIPWEDWQVRGFTGLEIWNYMSSVKQVINEGTFWQALRAAFRPEEVVIAPNPLTLAKWDALLSAGERVVGIGNSDAHGTVVRRGLIKHTIFPYDFLFSCVNTHILSAQPLNGDWQHDKAIIYKALRQGHAYIGYDLLGSTRQFRFSAHGQHGTAIMGDSLKLGSGVTLQALAGARSHIKLIRHGKVVAEAVDRENLTYTAQQGGAYRVEVWRIFKGKPRAWILSNPIYLEDTTYRVASSL</sequence>
<dbReference type="GO" id="GO:0035312">
    <property type="term" value="F:5'-3' DNA exonuclease activity"/>
    <property type="evidence" value="ECO:0007669"/>
    <property type="project" value="TreeGrafter"/>
</dbReference>
<protein>
    <recommendedName>
        <fullName evidence="1">PHP domain-containing protein</fullName>
    </recommendedName>
</protein>
<dbReference type="Gene3D" id="3.20.20.140">
    <property type="entry name" value="Metal-dependent hydrolases"/>
    <property type="match status" value="1"/>
</dbReference>
<name>A0A2M8PYX1_9CHLR</name>
<dbReference type="PANTHER" id="PTHR42924">
    <property type="entry name" value="EXONUCLEASE"/>
    <property type="match status" value="1"/>
</dbReference>
<dbReference type="PANTHER" id="PTHR42924:SF3">
    <property type="entry name" value="POLYMERASE_HISTIDINOL PHOSPHATASE N-TERMINAL DOMAIN-CONTAINING PROTEIN"/>
    <property type="match status" value="1"/>
</dbReference>
<evidence type="ECO:0000313" key="2">
    <source>
        <dbReference type="EMBL" id="PJF36671.1"/>
    </source>
</evidence>
<feature type="domain" description="PHP" evidence="1">
    <location>
        <begin position="11"/>
        <end position="74"/>
    </location>
</feature>
<dbReference type="NCBIfam" id="NF038032">
    <property type="entry name" value="CehA_McbA_metalo"/>
    <property type="match status" value="1"/>
</dbReference>
<comment type="caution">
    <text evidence="3">The sequence shown here is derived from an EMBL/GenBank/DDBJ whole genome shotgun (WGS) entry which is preliminary data.</text>
</comment>
<dbReference type="EMBL" id="PGTM01000038">
    <property type="protein sequence ID" value="PJF36671.1"/>
    <property type="molecule type" value="Genomic_DNA"/>
</dbReference>
<dbReference type="GO" id="GO:0004534">
    <property type="term" value="F:5'-3' RNA exonuclease activity"/>
    <property type="evidence" value="ECO:0007669"/>
    <property type="project" value="TreeGrafter"/>
</dbReference>
<dbReference type="InterPro" id="IPR052018">
    <property type="entry name" value="PHP_domain"/>
</dbReference>
<dbReference type="EMBL" id="PGTL01000009">
    <property type="protein sequence ID" value="PJF42756.1"/>
    <property type="molecule type" value="Genomic_DNA"/>
</dbReference>
<reference evidence="4 5" key="1">
    <citation type="submission" date="2017-11" db="EMBL/GenBank/DDBJ databases">
        <title>Evolution of Phototrophy in the Chloroflexi Phylum Driven by Horizontal Gene Transfer.</title>
        <authorList>
            <person name="Ward L.M."/>
            <person name="Hemp J."/>
            <person name="Shih P.M."/>
            <person name="Mcglynn S.E."/>
            <person name="Fischer W."/>
        </authorList>
    </citation>
    <scope>NUCLEOTIDE SEQUENCE [LARGE SCALE GENOMIC DNA]</scope>
    <source>
        <strain evidence="3">CP1_1M</strain>
        <strain evidence="2">JP3_13</strain>
    </source>
</reference>
<dbReference type="InterPro" id="IPR016195">
    <property type="entry name" value="Pol/histidinol_Pase-like"/>
</dbReference>
<gene>
    <name evidence="2" type="ORF">CUN49_04215</name>
    <name evidence="3" type="ORF">CUN50_02850</name>
</gene>
<evidence type="ECO:0000313" key="4">
    <source>
        <dbReference type="Proteomes" id="UP000228947"/>
    </source>
</evidence>
<evidence type="ECO:0000313" key="5">
    <source>
        <dbReference type="Proteomes" id="UP000229681"/>
    </source>
</evidence>
<accession>A0A2M8PGL2</accession>
<dbReference type="InterPro" id="IPR004013">
    <property type="entry name" value="PHP_dom"/>
</dbReference>
<accession>A0A2M8PYX1</accession>
<dbReference type="Proteomes" id="UP000228947">
    <property type="component" value="Unassembled WGS sequence"/>
</dbReference>
<organism evidence="3 4">
    <name type="scientific">Candidatus Thermofonsia Clade 1 bacterium</name>
    <dbReference type="NCBI Taxonomy" id="2364210"/>
    <lineage>
        <taxon>Bacteria</taxon>
        <taxon>Bacillati</taxon>
        <taxon>Chloroflexota</taxon>
        <taxon>Candidatus Thermofontia</taxon>
        <taxon>Candidatus Thermofonsia Clade 1</taxon>
    </lineage>
</organism>
<dbReference type="Pfam" id="PF02811">
    <property type="entry name" value="PHP"/>
    <property type="match status" value="1"/>
</dbReference>
<evidence type="ECO:0000313" key="3">
    <source>
        <dbReference type="EMBL" id="PJF42756.1"/>
    </source>
</evidence>
<dbReference type="Proteomes" id="UP000229681">
    <property type="component" value="Unassembled WGS sequence"/>
</dbReference>